<reference evidence="1" key="2">
    <citation type="submission" date="2021-04" db="EMBL/GenBank/DDBJ databases">
        <authorList>
            <person name="Gilroy R."/>
        </authorList>
    </citation>
    <scope>NUCLEOTIDE SEQUENCE</scope>
    <source>
        <strain evidence="1">ChiSxjej3B15-24422</strain>
    </source>
</reference>
<dbReference type="AlphaFoldDB" id="A0A9D1YQQ8"/>
<dbReference type="EMBL" id="DXDD01000024">
    <property type="protein sequence ID" value="HIY59447.1"/>
    <property type="molecule type" value="Genomic_DNA"/>
</dbReference>
<protein>
    <submittedName>
        <fullName evidence="1">Uncharacterized protein</fullName>
    </submittedName>
</protein>
<accession>A0A9D1YQQ8</accession>
<sequence length="495" mass="56475">MNILNLRKERKLNQYRRLLRRTPELLEVSERAYAQALAEETGERRDGFPAQDSFPAQDGFPTQDGLSAQDCLSAQAAASMFVLGPALLSFLLWIFEEAKKAGRYRLYFLARDGYPMYRLAEKLCRTHGLPFDCRYLYASRLAFRLPEQHLIGDAFLERVCRGGMDVTFAAMMRRAGLTPREAERIAAQVCPQHKPEDVLSWKEIQKLRGPLARCRDFRELAAQRSKECLSSAVAYLRQEGLLDEVPYALVDSGWIGTMQESLCHLLESAGYRGRAEGYYFGLYSLPASADRTGFHGFYFEPERGIRRKAHFSNCLFECVFTAPHGMTLGYENRDGRWKPRLAPVSSDQEKRVRRQLLFLELYAEAAAGAYGDSLRREAGRLRLESLLTAFMSKPSLEESACYGSFSFSDDVTEDRMQPLAARLTGRQLMDHHLLFRLRLTLLPGKRRLKDSGWIEGSIRLYGGKLYAWHRAGALLYKYASGIRMQNGFRKGRKAA</sequence>
<organism evidence="1 2">
    <name type="scientific">Candidatus Eisenbergiella pullistercoris</name>
    <dbReference type="NCBI Taxonomy" id="2838555"/>
    <lineage>
        <taxon>Bacteria</taxon>
        <taxon>Bacillati</taxon>
        <taxon>Bacillota</taxon>
        <taxon>Clostridia</taxon>
        <taxon>Lachnospirales</taxon>
        <taxon>Lachnospiraceae</taxon>
        <taxon>Eisenbergiella</taxon>
    </lineage>
</organism>
<reference evidence="1" key="1">
    <citation type="journal article" date="2021" name="PeerJ">
        <title>Extensive microbial diversity within the chicken gut microbiome revealed by metagenomics and culture.</title>
        <authorList>
            <person name="Gilroy R."/>
            <person name="Ravi A."/>
            <person name="Getino M."/>
            <person name="Pursley I."/>
            <person name="Horton D.L."/>
            <person name="Alikhan N.F."/>
            <person name="Baker D."/>
            <person name="Gharbi K."/>
            <person name="Hall N."/>
            <person name="Watson M."/>
            <person name="Adriaenssens E.M."/>
            <person name="Foster-Nyarko E."/>
            <person name="Jarju S."/>
            <person name="Secka A."/>
            <person name="Antonio M."/>
            <person name="Oren A."/>
            <person name="Chaudhuri R.R."/>
            <person name="La Ragione R."/>
            <person name="Hildebrand F."/>
            <person name="Pallen M.J."/>
        </authorList>
    </citation>
    <scope>NUCLEOTIDE SEQUENCE</scope>
    <source>
        <strain evidence="1">ChiSxjej3B15-24422</strain>
    </source>
</reference>
<proteinExistence type="predicted"/>
<name>A0A9D1YQQ8_9FIRM</name>
<comment type="caution">
    <text evidence="1">The sequence shown here is derived from an EMBL/GenBank/DDBJ whole genome shotgun (WGS) entry which is preliminary data.</text>
</comment>
<evidence type="ECO:0000313" key="2">
    <source>
        <dbReference type="Proteomes" id="UP000824007"/>
    </source>
</evidence>
<gene>
    <name evidence="1" type="ORF">H9831_02015</name>
</gene>
<evidence type="ECO:0000313" key="1">
    <source>
        <dbReference type="EMBL" id="HIY59447.1"/>
    </source>
</evidence>
<dbReference type="Proteomes" id="UP000824007">
    <property type="component" value="Unassembled WGS sequence"/>
</dbReference>